<dbReference type="OrthoDB" id="9813719at2"/>
<evidence type="ECO:0000256" key="3">
    <source>
        <dbReference type="ARBA" id="ARBA00022679"/>
    </source>
</evidence>
<keyword evidence="3 6" id="KW-0808">Transferase</keyword>
<evidence type="ECO:0000256" key="5">
    <source>
        <dbReference type="ARBA" id="ARBA00022747"/>
    </source>
</evidence>
<dbReference type="Proteomes" id="UP000019426">
    <property type="component" value="Chromosome M2/40_rep1"/>
</dbReference>
<feature type="active site" evidence="6">
    <location>
        <position position="143"/>
    </location>
</feature>
<dbReference type="Gene3D" id="3.40.50.150">
    <property type="entry name" value="Vaccinia Virus protein VP39"/>
    <property type="match status" value="1"/>
</dbReference>
<evidence type="ECO:0000313" key="8">
    <source>
        <dbReference type="EMBL" id="CDM67810.1"/>
    </source>
</evidence>
<dbReference type="InterPro" id="IPR001525">
    <property type="entry name" value="C5_MeTfrase"/>
</dbReference>
<dbReference type="PANTHER" id="PTHR10629:SF52">
    <property type="entry name" value="DNA (CYTOSINE-5)-METHYLTRANSFERASE 1"/>
    <property type="match status" value="1"/>
</dbReference>
<dbReference type="KEGG" id="clt:CM240_0645"/>
<evidence type="ECO:0000313" key="9">
    <source>
        <dbReference type="Proteomes" id="UP000019426"/>
    </source>
</evidence>
<dbReference type="Pfam" id="PF00145">
    <property type="entry name" value="DNA_methylase"/>
    <property type="match status" value="1"/>
</dbReference>
<dbReference type="InterPro" id="IPR050390">
    <property type="entry name" value="C5-Methyltransferase"/>
</dbReference>
<keyword evidence="9" id="KW-1185">Reference proteome</keyword>
<dbReference type="PROSITE" id="PS51679">
    <property type="entry name" value="SAM_MT_C5"/>
    <property type="match status" value="1"/>
</dbReference>
<keyword evidence="5" id="KW-0680">Restriction system</keyword>
<evidence type="ECO:0000256" key="2">
    <source>
        <dbReference type="ARBA" id="ARBA00022603"/>
    </source>
</evidence>
<dbReference type="NCBIfam" id="TIGR00675">
    <property type="entry name" value="dcm"/>
    <property type="match status" value="1"/>
</dbReference>
<dbReference type="REBASE" id="78801">
    <property type="entry name" value="M1.CspM240ORF645P"/>
</dbReference>
<comment type="similarity">
    <text evidence="6 7">Belongs to the class I-like SAM-binding methyltransferase superfamily. C5-methyltransferase family.</text>
</comment>
<dbReference type="STRING" id="1216932.CM240_0645"/>
<dbReference type="AlphaFoldDB" id="W6SDT0"/>
<evidence type="ECO:0000256" key="7">
    <source>
        <dbReference type="RuleBase" id="RU000416"/>
    </source>
</evidence>
<name>W6SDT0_9CLOT</name>
<dbReference type="PRINTS" id="PR00105">
    <property type="entry name" value="C5METTRFRASE"/>
</dbReference>
<dbReference type="GO" id="GO:0003677">
    <property type="term" value="F:DNA binding"/>
    <property type="evidence" value="ECO:0007669"/>
    <property type="project" value="TreeGrafter"/>
</dbReference>
<dbReference type="HOGENOM" id="CLU_006958_2_0_9"/>
<dbReference type="EMBL" id="HG917868">
    <property type="protein sequence ID" value="CDM67810.1"/>
    <property type="molecule type" value="Genomic_DNA"/>
</dbReference>
<reference evidence="8 9" key="1">
    <citation type="submission" date="2013-11" db="EMBL/GenBank/DDBJ databases">
        <title>Complete genome sequence of Clostridum sp. M2/40.</title>
        <authorList>
            <person name="Wibberg D."/>
            <person name="Puehler A."/>
            <person name="Schlueter A."/>
        </authorList>
    </citation>
    <scope>NUCLEOTIDE SEQUENCE [LARGE SCALE GENOMIC DNA]</scope>
    <source>
        <strain evidence="9">M2/40</strain>
    </source>
</reference>
<gene>
    <name evidence="8" type="ORF">CM240_0645</name>
</gene>
<organism evidence="8 9">
    <name type="scientific">Clostridium bornimense</name>
    <dbReference type="NCBI Taxonomy" id="1216932"/>
    <lineage>
        <taxon>Bacteria</taxon>
        <taxon>Bacillati</taxon>
        <taxon>Bacillota</taxon>
        <taxon>Clostridia</taxon>
        <taxon>Eubacteriales</taxon>
        <taxon>Clostridiaceae</taxon>
        <taxon>Clostridium</taxon>
    </lineage>
</organism>
<dbReference type="GO" id="GO:0003886">
    <property type="term" value="F:DNA (cytosine-5-)-methyltransferase activity"/>
    <property type="evidence" value="ECO:0007669"/>
    <property type="project" value="UniProtKB-EC"/>
</dbReference>
<protein>
    <recommendedName>
        <fullName evidence="1">DNA (cytosine-5-)-methyltransferase</fullName>
        <ecNumber evidence="1">2.1.1.37</ecNumber>
    </recommendedName>
</protein>
<keyword evidence="2 6" id="KW-0489">Methyltransferase</keyword>
<accession>W6SDT0</accession>
<dbReference type="RefSeq" id="WP_044036388.1">
    <property type="nucleotide sequence ID" value="NZ_HG917868.1"/>
</dbReference>
<dbReference type="Gene3D" id="3.90.120.10">
    <property type="entry name" value="DNA Methylase, subunit A, domain 2"/>
    <property type="match status" value="1"/>
</dbReference>
<dbReference type="SUPFAM" id="SSF53335">
    <property type="entry name" value="S-adenosyl-L-methionine-dependent methyltransferases"/>
    <property type="match status" value="1"/>
</dbReference>
<dbReference type="PATRIC" id="fig|1216932.3.peg.634"/>
<dbReference type="InterPro" id="IPR031303">
    <property type="entry name" value="C5_meth_CS"/>
</dbReference>
<keyword evidence="4 6" id="KW-0949">S-adenosyl-L-methionine</keyword>
<dbReference type="GO" id="GO:0032259">
    <property type="term" value="P:methylation"/>
    <property type="evidence" value="ECO:0007669"/>
    <property type="project" value="UniProtKB-KW"/>
</dbReference>
<sequence length="407" mass="46622">MINKHDSIYKLKKEHLKNIVPFQLEEAFQGLEFDIEGNLNIPYTHKGYTCNDKKHLFENSEVQAISFFSGCGGLDIGTQLAGVKVISSLDFYEDSVNTLKKNSFFDHSVHFNEDIGNVKGSDFTDIIKKNNPSKLIVVGGPPCQPFSKAGYWITNEKRQANDDPRNMIGQYFRIISEIMPDGFVLENVESILHPSNYEAVESIFENMEKLGYNYSLLKINAADYGVPQKRKRVFFLASKKEIHAELLATHGDEKSILKNPELLPYERVIDWIGKFDDKSYYIDEDVSTEGKWENELTCIPPGKNYIALSERAGHPNPTFVAGKRYWSSLLKLHPYQPSWTIIASPGHWEGPFHWDNRRLSIRECAAIQTFPDDYVFYGSLRSQRKQIGNAVPPLLAKKIVEELCRWI</sequence>
<dbReference type="PANTHER" id="PTHR10629">
    <property type="entry name" value="CYTOSINE-SPECIFIC METHYLTRANSFERASE"/>
    <property type="match status" value="1"/>
</dbReference>
<dbReference type="eggNOG" id="COG0270">
    <property type="taxonomic scope" value="Bacteria"/>
</dbReference>
<evidence type="ECO:0000256" key="1">
    <source>
        <dbReference type="ARBA" id="ARBA00011975"/>
    </source>
</evidence>
<dbReference type="GO" id="GO:0009307">
    <property type="term" value="P:DNA restriction-modification system"/>
    <property type="evidence" value="ECO:0007669"/>
    <property type="project" value="UniProtKB-KW"/>
</dbReference>
<dbReference type="EC" id="2.1.1.37" evidence="1"/>
<dbReference type="GO" id="GO:0044027">
    <property type="term" value="P:negative regulation of gene expression via chromosomal CpG island methylation"/>
    <property type="evidence" value="ECO:0007669"/>
    <property type="project" value="TreeGrafter"/>
</dbReference>
<dbReference type="InterPro" id="IPR029063">
    <property type="entry name" value="SAM-dependent_MTases_sf"/>
</dbReference>
<proteinExistence type="inferred from homology"/>
<dbReference type="PROSITE" id="PS00095">
    <property type="entry name" value="C5_MTASE_2"/>
    <property type="match status" value="1"/>
</dbReference>
<evidence type="ECO:0000256" key="6">
    <source>
        <dbReference type="PROSITE-ProRule" id="PRU01016"/>
    </source>
</evidence>
<evidence type="ECO:0000256" key="4">
    <source>
        <dbReference type="ARBA" id="ARBA00022691"/>
    </source>
</evidence>